<name>A0AAJ6QQE4_9ACAR</name>
<keyword evidence="4" id="KW-1185">Reference proteome</keyword>
<protein>
    <submittedName>
        <fullName evidence="5">SH2 domain-containing protein 4A</fullName>
    </submittedName>
</protein>
<feature type="compositionally biased region" description="Basic and acidic residues" evidence="2">
    <location>
        <begin position="172"/>
        <end position="183"/>
    </location>
</feature>
<dbReference type="PROSITE" id="PS50001">
    <property type="entry name" value="SH2"/>
    <property type="match status" value="1"/>
</dbReference>
<dbReference type="PRINTS" id="PR00401">
    <property type="entry name" value="SH2DOMAIN"/>
</dbReference>
<dbReference type="GO" id="GO:0005737">
    <property type="term" value="C:cytoplasm"/>
    <property type="evidence" value="ECO:0007669"/>
    <property type="project" value="TreeGrafter"/>
</dbReference>
<evidence type="ECO:0000259" key="3">
    <source>
        <dbReference type="PROSITE" id="PS50001"/>
    </source>
</evidence>
<feature type="compositionally biased region" description="Basic and acidic residues" evidence="2">
    <location>
        <begin position="330"/>
        <end position="344"/>
    </location>
</feature>
<dbReference type="SUPFAM" id="SSF55550">
    <property type="entry name" value="SH2 domain"/>
    <property type="match status" value="1"/>
</dbReference>
<dbReference type="SMART" id="SM00252">
    <property type="entry name" value="SH2"/>
    <property type="match status" value="1"/>
</dbReference>
<feature type="region of interest" description="Disordered" evidence="2">
    <location>
        <begin position="284"/>
        <end position="309"/>
    </location>
</feature>
<dbReference type="PANTHER" id="PTHR14388:SF17">
    <property type="entry name" value="SH2 DOMAIN-CONTAINING PROTEIN"/>
    <property type="match status" value="1"/>
</dbReference>
<evidence type="ECO:0000313" key="5">
    <source>
        <dbReference type="RefSeq" id="XP_003740492.1"/>
    </source>
</evidence>
<dbReference type="Proteomes" id="UP000694867">
    <property type="component" value="Unplaced"/>
</dbReference>
<organism evidence="4 5">
    <name type="scientific">Galendromus occidentalis</name>
    <name type="common">western predatory mite</name>
    <dbReference type="NCBI Taxonomy" id="34638"/>
    <lineage>
        <taxon>Eukaryota</taxon>
        <taxon>Metazoa</taxon>
        <taxon>Ecdysozoa</taxon>
        <taxon>Arthropoda</taxon>
        <taxon>Chelicerata</taxon>
        <taxon>Arachnida</taxon>
        <taxon>Acari</taxon>
        <taxon>Parasitiformes</taxon>
        <taxon>Mesostigmata</taxon>
        <taxon>Gamasina</taxon>
        <taxon>Phytoseioidea</taxon>
        <taxon>Phytoseiidae</taxon>
        <taxon>Typhlodrominae</taxon>
        <taxon>Galendromus</taxon>
    </lineage>
</organism>
<feature type="domain" description="SH2" evidence="3">
    <location>
        <begin position="430"/>
        <end position="523"/>
    </location>
</feature>
<dbReference type="InterPro" id="IPR000980">
    <property type="entry name" value="SH2"/>
</dbReference>
<dbReference type="Gene3D" id="3.30.505.10">
    <property type="entry name" value="SH2 domain"/>
    <property type="match status" value="1"/>
</dbReference>
<dbReference type="RefSeq" id="XP_003740492.1">
    <property type="nucleotide sequence ID" value="XM_003740444.2"/>
</dbReference>
<dbReference type="KEGG" id="goe:100906197"/>
<feature type="region of interest" description="Disordered" evidence="2">
    <location>
        <begin position="327"/>
        <end position="395"/>
    </location>
</feature>
<dbReference type="GeneID" id="100906197"/>
<feature type="region of interest" description="Disordered" evidence="2">
    <location>
        <begin position="165"/>
        <end position="195"/>
    </location>
</feature>
<proteinExistence type="predicted"/>
<evidence type="ECO:0000256" key="2">
    <source>
        <dbReference type="SAM" id="MobiDB-lite"/>
    </source>
</evidence>
<gene>
    <name evidence="5" type="primary">LOC100906197</name>
</gene>
<dbReference type="Pfam" id="PF00017">
    <property type="entry name" value="SH2"/>
    <property type="match status" value="1"/>
</dbReference>
<dbReference type="PANTHER" id="PTHR14388">
    <property type="entry name" value="T CELL-SPECIFIC ADAPTER PROTEIN TSAD"/>
    <property type="match status" value="1"/>
</dbReference>
<dbReference type="InterPro" id="IPR036860">
    <property type="entry name" value="SH2_dom_sf"/>
</dbReference>
<sequence>MLANILKNMYVDPALLAELDEEQKSVLFLKMREEQVRRWREREDLLDKENVQTKPRKKICKNVSIMLGKDGKPWTWVMDEPDPNEKAVTPPKPMRTSIASTNGIASTIGISSLNGVASTNGIPSLNGVTSLNGVSAINGSPQRPSSLTLNAPRLSPKIRPVVEVRPMPAKTESPRPRSPDLGKEFPGCSSAEPKPGLDYQLQQIIRNVADLSTSPTQPDKDKWLQEKLDQMKAKEPASAASSPGSPIRHEIFRSTPGVNVISASSEEASVRNYWNQADDEAAWRDQERRAKEADAQRRQTARNAREEIKRSSRLIANGELKVIASQISNDEEKGSDELNSKAKTNDVISNGNTAKPALLPKPTVIKPPVPPKSAKVHTRTGSCAPPLQATSRSKDAKVFGRPEVELWFAESQLKKGTLSENGQTADVAPWFHGFLSRVDAEQILDKEPEGSFLVRVHDRIKGYVVSYRSPEKVKHFLVDASQPSQVQFFGANQLIFATIVDLVRFHTRNPVSITGNELLREGVPLRGEIEDVAIRL</sequence>
<accession>A0AAJ6QQE4</accession>
<evidence type="ECO:0000256" key="1">
    <source>
        <dbReference type="PROSITE-ProRule" id="PRU00191"/>
    </source>
</evidence>
<reference evidence="5" key="1">
    <citation type="submission" date="2025-08" db="UniProtKB">
        <authorList>
            <consortium name="RefSeq"/>
        </authorList>
    </citation>
    <scope>IDENTIFICATION</scope>
</reference>
<evidence type="ECO:0000313" key="4">
    <source>
        <dbReference type="Proteomes" id="UP000694867"/>
    </source>
</evidence>
<keyword evidence="1" id="KW-0727">SH2 domain</keyword>
<dbReference type="AlphaFoldDB" id="A0AAJ6QQE4"/>